<evidence type="ECO:0000313" key="1">
    <source>
        <dbReference type="EMBL" id="KAF7924272.1"/>
    </source>
</evidence>
<evidence type="ECO:0000313" key="2">
    <source>
        <dbReference type="Proteomes" id="UP000783213"/>
    </source>
</evidence>
<accession>A0ABQ7IHQ7</accession>
<comment type="caution">
    <text evidence="1">The sequence shown here is derived from an EMBL/GenBank/DDBJ whole genome shotgun (WGS) entry which is preliminary data.</text>
</comment>
<dbReference type="GeneID" id="62234096"/>
<dbReference type="RefSeq" id="XP_038808596.1">
    <property type="nucleotide sequence ID" value="XM_038954946.1"/>
</dbReference>
<dbReference type="Proteomes" id="UP000783213">
    <property type="component" value="Unassembled WGS sequence"/>
</dbReference>
<sequence length="73" mass="8123">MPRESAEQLFTMLPMKTQGQGVNATLVAALNLKVAGKHSSIIRIYRIQKPLTYGSCLNVFKCLFRKLPNLADS</sequence>
<protein>
    <submittedName>
        <fullName evidence="1">Uncharacterized protein</fullName>
    </submittedName>
</protein>
<dbReference type="EMBL" id="RCSX01000017">
    <property type="protein sequence ID" value="KAF7924272.1"/>
    <property type="molecule type" value="Genomic_DNA"/>
</dbReference>
<keyword evidence="2" id="KW-1185">Reference proteome</keyword>
<name>A0ABQ7IHQ7_9HELO</name>
<gene>
    <name evidence="1" type="ORF">EAE98_007323</name>
</gene>
<proteinExistence type="predicted"/>
<organism evidence="1 2">
    <name type="scientific">Botrytis deweyae</name>
    <dbReference type="NCBI Taxonomy" id="2478750"/>
    <lineage>
        <taxon>Eukaryota</taxon>
        <taxon>Fungi</taxon>
        <taxon>Dikarya</taxon>
        <taxon>Ascomycota</taxon>
        <taxon>Pezizomycotina</taxon>
        <taxon>Leotiomycetes</taxon>
        <taxon>Helotiales</taxon>
        <taxon>Sclerotiniaceae</taxon>
        <taxon>Botrytis</taxon>
    </lineage>
</organism>
<reference evidence="1 2" key="1">
    <citation type="journal article" date="2020" name="Genome Biol. Evol.">
        <title>Comparative genomics of Sclerotiniaceae.</title>
        <authorList>
            <person name="Valero Jimenez C.A."/>
            <person name="Steentjes M."/>
            <person name="Scholten O.E."/>
            <person name="Van Kan J.A.L."/>
        </authorList>
    </citation>
    <scope>NUCLEOTIDE SEQUENCE [LARGE SCALE GENOMIC DNA]</scope>
    <source>
        <strain evidence="1 2">B1</strain>
    </source>
</reference>